<reference evidence="6 7" key="1">
    <citation type="submission" date="2015-04" db="EMBL/GenBank/DDBJ databases">
        <title>Genome sequence of Ceratocystis platani, a major pathogen of plane trees.</title>
        <authorList>
            <person name="Belbahri L."/>
        </authorList>
    </citation>
    <scope>NUCLEOTIDE SEQUENCE [LARGE SCALE GENOMIC DNA]</scope>
    <source>
        <strain evidence="6 7">CFO</strain>
    </source>
</reference>
<dbReference type="GO" id="GO:0005886">
    <property type="term" value="C:plasma membrane"/>
    <property type="evidence" value="ECO:0007669"/>
    <property type="project" value="TreeGrafter"/>
</dbReference>
<dbReference type="Pfam" id="PF04145">
    <property type="entry name" value="Ctr"/>
    <property type="match status" value="1"/>
</dbReference>
<evidence type="ECO:0000256" key="5">
    <source>
        <dbReference type="SAM" id="MobiDB-lite"/>
    </source>
</evidence>
<evidence type="ECO:0000256" key="1">
    <source>
        <dbReference type="ARBA" id="ARBA00022692"/>
    </source>
</evidence>
<evidence type="ECO:0000256" key="3">
    <source>
        <dbReference type="ARBA" id="ARBA00023136"/>
    </source>
</evidence>
<evidence type="ECO:0000256" key="4">
    <source>
        <dbReference type="RuleBase" id="RU367022"/>
    </source>
</evidence>
<gene>
    <name evidence="6" type="ORF">CFO_g2829</name>
</gene>
<keyword evidence="4" id="KW-0186">Copper</keyword>
<feature type="compositionally biased region" description="Basic and acidic residues" evidence="5">
    <location>
        <begin position="7"/>
        <end position="19"/>
    </location>
</feature>
<dbReference type="InterPro" id="IPR007274">
    <property type="entry name" value="Cop_transporter"/>
</dbReference>
<keyword evidence="2 4" id="KW-1133">Transmembrane helix</keyword>
<comment type="caution">
    <text evidence="6">The sequence shown here is derived from an EMBL/GenBank/DDBJ whole genome shotgun (WGS) entry which is preliminary data.</text>
</comment>
<name>A0A0F8BQK0_CERFI</name>
<protein>
    <recommendedName>
        <fullName evidence="4">Copper transport protein</fullName>
    </recommendedName>
</protein>
<dbReference type="PANTHER" id="PTHR12483:SF120">
    <property type="entry name" value="HIGH-AFFINITY COPPER TRANSPORTER CTRA2"/>
    <property type="match status" value="1"/>
</dbReference>
<keyword evidence="3 4" id="KW-0472">Membrane</keyword>
<keyword evidence="1 4" id="KW-0812">Transmembrane</keyword>
<dbReference type="Proteomes" id="UP000034841">
    <property type="component" value="Unassembled WGS sequence"/>
</dbReference>
<dbReference type="EMBL" id="LBBL01000137">
    <property type="protein sequence ID" value="KKF94818.1"/>
    <property type="molecule type" value="Genomic_DNA"/>
</dbReference>
<sequence length="204" mass="22519">MSPVFARHGDTTDMSHSSHDMSSMDMTDTSSTSSSSMTMSMVFVDSHTTPLFTSSFAPENNGQYAGICIFLIVFAIIGRLLMAFRSKLEAFWLDKDNERRYVVVAGKPELSEQLSKEESVRNLVLSENGVEQNVKVVERKTPKPRPFRLSVDVVRAAVDTVIAGVGYLLMLAVMTMNVGYFCSVLSGVFIGTLLVGRFITTVEH</sequence>
<feature type="transmembrane region" description="Helical" evidence="4">
    <location>
        <begin position="64"/>
        <end position="82"/>
    </location>
</feature>
<evidence type="ECO:0000313" key="7">
    <source>
        <dbReference type="Proteomes" id="UP000034841"/>
    </source>
</evidence>
<dbReference type="AlphaFoldDB" id="A0A0F8BQK0"/>
<dbReference type="GO" id="GO:0005375">
    <property type="term" value="F:copper ion transmembrane transporter activity"/>
    <property type="evidence" value="ECO:0007669"/>
    <property type="project" value="UniProtKB-UniRule"/>
</dbReference>
<keyword evidence="4" id="KW-0187">Copper transport</keyword>
<feature type="region of interest" description="Disordered" evidence="5">
    <location>
        <begin position="1"/>
        <end position="33"/>
    </location>
</feature>
<keyword evidence="4" id="KW-0813">Transport</keyword>
<dbReference type="OrthoDB" id="73901at2759"/>
<accession>A0A0F8BQK0</accession>
<evidence type="ECO:0000256" key="2">
    <source>
        <dbReference type="ARBA" id="ARBA00022989"/>
    </source>
</evidence>
<feature type="compositionally biased region" description="Low complexity" evidence="5">
    <location>
        <begin position="20"/>
        <end position="33"/>
    </location>
</feature>
<keyword evidence="7" id="KW-1185">Reference proteome</keyword>
<comment type="subcellular location">
    <subcellularLocation>
        <location evidence="4">Membrane</location>
        <topology evidence="4">Multi-pass membrane protein</topology>
    </subcellularLocation>
</comment>
<evidence type="ECO:0000313" key="6">
    <source>
        <dbReference type="EMBL" id="KKF94818.1"/>
    </source>
</evidence>
<comment type="similarity">
    <text evidence="4">Belongs to the copper transporter (Ctr) (TC 1.A.56) family. SLC31A subfamily.</text>
</comment>
<proteinExistence type="inferred from homology"/>
<keyword evidence="4" id="KW-0406">Ion transport</keyword>
<feature type="transmembrane region" description="Helical" evidence="4">
    <location>
        <begin position="178"/>
        <end position="199"/>
    </location>
</feature>
<dbReference type="PANTHER" id="PTHR12483">
    <property type="entry name" value="SOLUTE CARRIER FAMILY 31 COPPER TRANSPORTERS"/>
    <property type="match status" value="1"/>
</dbReference>
<organism evidence="6 7">
    <name type="scientific">Ceratocystis fimbriata f. sp. platani</name>
    <dbReference type="NCBI Taxonomy" id="88771"/>
    <lineage>
        <taxon>Eukaryota</taxon>
        <taxon>Fungi</taxon>
        <taxon>Dikarya</taxon>
        <taxon>Ascomycota</taxon>
        <taxon>Pezizomycotina</taxon>
        <taxon>Sordariomycetes</taxon>
        <taxon>Hypocreomycetidae</taxon>
        <taxon>Microascales</taxon>
        <taxon>Ceratocystidaceae</taxon>
        <taxon>Ceratocystis</taxon>
    </lineage>
</organism>